<dbReference type="Proteomes" id="UP001168167">
    <property type="component" value="Unassembled WGS sequence"/>
</dbReference>
<gene>
    <name evidence="1" type="ORF">NQX30_05600</name>
</gene>
<dbReference type="InterPro" id="IPR011231">
    <property type="entry name" value="Phage_VT1-Sakai_H0018"/>
</dbReference>
<keyword evidence="2" id="KW-1185">Reference proteome</keyword>
<reference evidence="1" key="2">
    <citation type="journal article" date="2023" name="Microbiome">
        <title>Synthase-selected sorting approach identifies a beta-lactone synthase in a nudibranch symbiotic bacterium.</title>
        <authorList>
            <person name="Dzunkova M."/>
            <person name="La Clair J.J."/>
            <person name="Tyml T."/>
            <person name="Doud D."/>
            <person name="Schulz F."/>
            <person name="Piquer-Esteban S."/>
            <person name="Porcel Sanchis D."/>
            <person name="Osborn A."/>
            <person name="Robinson D."/>
            <person name="Louie K.B."/>
            <person name="Bowen B.P."/>
            <person name="Bowers R.M."/>
            <person name="Lee J."/>
            <person name="Arnau V."/>
            <person name="Diaz-Villanueva W."/>
            <person name="Stepanauskas R."/>
            <person name="Gosliner T."/>
            <person name="Date S.V."/>
            <person name="Northen T.R."/>
            <person name="Cheng J.F."/>
            <person name="Burkart M.D."/>
            <person name="Woyke T."/>
        </authorList>
    </citation>
    <scope>NUCLEOTIDE SEQUENCE</scope>
    <source>
        <strain evidence="1">Df01</strain>
    </source>
</reference>
<protein>
    <submittedName>
        <fullName evidence="1">DUF2190 family protein</fullName>
    </submittedName>
</protein>
<reference evidence="1" key="1">
    <citation type="submission" date="2022-08" db="EMBL/GenBank/DDBJ databases">
        <authorList>
            <person name="Dzunkova M."/>
            <person name="La Clair J."/>
            <person name="Tyml T."/>
            <person name="Doud D."/>
            <person name="Schulz F."/>
            <person name="Piquer S."/>
            <person name="Porcel Sanchis D."/>
            <person name="Osborn A."/>
            <person name="Robinson D."/>
            <person name="Louie K.B."/>
            <person name="Bowen B.P."/>
            <person name="Bowers R."/>
            <person name="Lee J."/>
            <person name="Arnau Llombart V."/>
            <person name="Diaz Villanueva W."/>
            <person name="Gosliner T."/>
            <person name="Northen T."/>
            <person name="Cheng J.-F."/>
            <person name="Burkart M.D."/>
            <person name="Woyke T."/>
        </authorList>
    </citation>
    <scope>NUCLEOTIDE SEQUENCE</scope>
    <source>
        <strain evidence="1">Df01</strain>
    </source>
</reference>
<evidence type="ECO:0000313" key="1">
    <source>
        <dbReference type="EMBL" id="MDM5147841.1"/>
    </source>
</evidence>
<comment type="caution">
    <text evidence="1">The sequence shown here is derived from an EMBL/GenBank/DDBJ whole genome shotgun (WGS) entry which is preliminary data.</text>
</comment>
<accession>A0ABT7QMJ8</accession>
<dbReference type="EMBL" id="JANQAO010000003">
    <property type="protein sequence ID" value="MDM5147841.1"/>
    <property type="molecule type" value="Genomic_DNA"/>
</dbReference>
<evidence type="ECO:0000313" key="2">
    <source>
        <dbReference type="Proteomes" id="UP001168167"/>
    </source>
</evidence>
<name>A0ABT7QMJ8_9GAMM</name>
<dbReference type="Pfam" id="PF09956">
    <property type="entry name" value="Phage_cement_2"/>
    <property type="match status" value="1"/>
</dbReference>
<organism evidence="1 2">
    <name type="scientific">Candidatus Doriopsillibacter californiensis</name>
    <dbReference type="NCBI Taxonomy" id="2970740"/>
    <lineage>
        <taxon>Bacteria</taxon>
        <taxon>Pseudomonadati</taxon>
        <taxon>Pseudomonadota</taxon>
        <taxon>Gammaproteobacteria</taxon>
        <taxon>Candidatus Tethybacterales</taxon>
        <taxon>Candidatus Persebacteraceae</taxon>
        <taxon>Candidatus Doriopsillibacter</taxon>
    </lineage>
</organism>
<proteinExistence type="predicted"/>
<sequence length="117" mass="11309">MSNQILTTSLEAAADLPGCCIVRPTADGIVNLATAGSHLSIGITDKRGGNSGEQVGVIVSGIAEVEASATIVRGAAITAAADGKGATAASGNRAIGVALESASAGETVRVLIGIHTA</sequence>